<name>A0A1P8YT84_AHEBV</name>
<evidence type="ECO:0000313" key="2">
    <source>
        <dbReference type="EMBL" id="AQA27294.1"/>
    </source>
</evidence>
<keyword evidence="1" id="KW-1133">Transmembrane helix</keyword>
<accession>A0A1P8YT84</accession>
<dbReference type="Proteomes" id="UP000214340">
    <property type="component" value="Segment"/>
</dbReference>
<keyword evidence="1" id="KW-0812">Transmembrane</keyword>
<dbReference type="RefSeq" id="YP_009345093.1">
    <property type="nucleotide sequence ID" value="NC_033744.1"/>
</dbReference>
<reference evidence="2" key="1">
    <citation type="submission" date="2016-12" db="EMBL/GenBank/DDBJ databases">
        <title>Identification of bacilladnaviruses in Amphibola crenata and benthic sediments in New Zealand.</title>
        <authorList>
            <person name="Varsani A."/>
            <person name="Kraberger S."/>
            <person name="Dayaram A."/>
            <person name="Goldstien S."/>
            <person name="Kazlauskas D."/>
            <person name="Krupovic M."/>
        </authorList>
    </citation>
    <scope>NUCLEOTIDE SEQUENCE [LARGE SCALE GENOMIC DNA]</scope>
    <source>
        <strain evidence="2">AHEaBavV1</strain>
    </source>
</reference>
<feature type="transmembrane region" description="Helical" evidence="1">
    <location>
        <begin position="44"/>
        <end position="66"/>
    </location>
</feature>
<sequence length="235" mass="27062">MFRVRLIWYDCFFKTTTEELINSKCAELQAWIPPLFVLLRSMSFLTLVIAMFMSTTSFVCSTFSLMAEALPLNKPICIGMLFTSTTTTESCREWSASHCLELIVNSTFCLPLLSCLTTILIHQPSLRAFALSGARRCCLTLILLPIRSSLILLETSLILTLSLMNAFWRLSTASSVMLVVMWDKMISLMPRTELTHCFRVRDKTMKWLCDTFNDDFMFAARAFKHKLGRKYVKRR</sequence>
<dbReference type="GeneID" id="30999668"/>
<organism evidence="2">
    <name type="scientific">Avon-Heathcote Estuary associated kieseladnavirus</name>
    <name type="common">AHEaBV</name>
    <name type="synonym">Avon-Heathcote Estuary associated bacilladnavirus</name>
    <dbReference type="NCBI Taxonomy" id="3052270"/>
    <lineage>
        <taxon>Viruses</taxon>
        <taxon>Monodnaviria</taxon>
        <taxon>Shotokuvirae</taxon>
        <taxon>Cressdnaviricota</taxon>
        <taxon>Arfiviricetes</taxon>
        <taxon>Baphyvirales</taxon>
        <taxon>Bacilladnaviridae</taxon>
        <taxon>Kieseladnavirus</taxon>
    </lineage>
</organism>
<keyword evidence="3" id="KW-1185">Reference proteome</keyword>
<evidence type="ECO:0000256" key="1">
    <source>
        <dbReference type="SAM" id="Phobius"/>
    </source>
</evidence>
<keyword evidence="1" id="KW-0472">Membrane</keyword>
<dbReference type="EMBL" id="KY405008">
    <property type="protein sequence ID" value="AQA27294.1"/>
    <property type="molecule type" value="Genomic_DNA"/>
</dbReference>
<protein>
    <submittedName>
        <fullName evidence="2">P3</fullName>
    </submittedName>
</protein>
<proteinExistence type="predicted"/>
<evidence type="ECO:0000313" key="3">
    <source>
        <dbReference type="Proteomes" id="UP000214340"/>
    </source>
</evidence>
<dbReference type="KEGG" id="vg:30999668"/>